<evidence type="ECO:0000313" key="3">
    <source>
        <dbReference type="EMBL" id="SCV73671.1"/>
    </source>
</evidence>
<dbReference type="AlphaFoldDB" id="A0A238FNC4"/>
<dbReference type="InterPro" id="IPR040976">
    <property type="entry name" value="Pkinase_fungal"/>
</dbReference>
<keyword evidence="4" id="KW-1185">Reference proteome</keyword>
<reference evidence="4" key="1">
    <citation type="submission" date="2016-09" db="EMBL/GenBank/DDBJ databases">
        <authorList>
            <person name="Jeantristanb JTB J.-T."/>
            <person name="Ricardo R."/>
        </authorList>
    </citation>
    <scope>NUCLEOTIDE SEQUENCE [LARGE SCALE GENOMIC DNA]</scope>
</reference>
<evidence type="ECO:0000256" key="1">
    <source>
        <dbReference type="SAM" id="MobiDB-lite"/>
    </source>
</evidence>
<evidence type="ECO:0000259" key="2">
    <source>
        <dbReference type="Pfam" id="PF17667"/>
    </source>
</evidence>
<dbReference type="Proteomes" id="UP000198372">
    <property type="component" value="Unassembled WGS sequence"/>
</dbReference>
<organism evidence="3 4">
    <name type="scientific">Microbotryum intermedium</name>
    <dbReference type="NCBI Taxonomy" id="269621"/>
    <lineage>
        <taxon>Eukaryota</taxon>
        <taxon>Fungi</taxon>
        <taxon>Dikarya</taxon>
        <taxon>Basidiomycota</taxon>
        <taxon>Pucciniomycotina</taxon>
        <taxon>Microbotryomycetes</taxon>
        <taxon>Microbotryales</taxon>
        <taxon>Microbotryaceae</taxon>
        <taxon>Microbotryum</taxon>
    </lineage>
</organism>
<accession>A0A238FNC4</accession>
<dbReference type="EMBL" id="FMSP01000019">
    <property type="protein sequence ID" value="SCV73671.1"/>
    <property type="molecule type" value="Genomic_DNA"/>
</dbReference>
<name>A0A238FNC4_9BASI</name>
<sequence>MIASASNDSSIAEAASGGSIASSEPSSSSAIPQLGADVPQDPLDTRSSNLLSHQSSSQNPDLGEDDPSSDSDVDDSTPTPARPPGQAAHIARLDKQLNYELKDLKVELESMREAFWKPFPKEETDNITWMGKRLPGTKKAMQEIARAVNAASNKNDRVIVCKNHNSPVGPSRWDTPACIRHQPGLDETPDVVILSHEAASSNPLIAASWTQVGPQDKDVRDWNQLAAVGIIRPTNSPDHQREAGSMILRHLYKLFKSSIRQWAYGFTLLGSTLIVYVTTPSGLFYTPSIECTQENGHFSTCLLHTLAFSDKEAGILGSLGGTLSLEGLTRVYSAPRS</sequence>
<protein>
    <submittedName>
        <fullName evidence="3">BQ2448_6101 protein</fullName>
    </submittedName>
</protein>
<dbReference type="Pfam" id="PF17667">
    <property type="entry name" value="Pkinase_fungal"/>
    <property type="match status" value="1"/>
</dbReference>
<feature type="region of interest" description="Disordered" evidence="1">
    <location>
        <begin position="1"/>
        <end position="88"/>
    </location>
</feature>
<evidence type="ECO:0000313" key="4">
    <source>
        <dbReference type="Proteomes" id="UP000198372"/>
    </source>
</evidence>
<feature type="domain" description="Fungal-type protein kinase" evidence="2">
    <location>
        <begin position="216"/>
        <end position="315"/>
    </location>
</feature>
<gene>
    <name evidence="3" type="ORF">BQ2448_6101</name>
</gene>
<feature type="compositionally biased region" description="Low complexity" evidence="1">
    <location>
        <begin position="47"/>
        <end position="59"/>
    </location>
</feature>
<feature type="compositionally biased region" description="Low complexity" evidence="1">
    <location>
        <begin position="9"/>
        <end position="32"/>
    </location>
</feature>
<proteinExistence type="predicted"/>
<feature type="compositionally biased region" description="Acidic residues" evidence="1">
    <location>
        <begin position="62"/>
        <end position="75"/>
    </location>
</feature>